<dbReference type="InParanoid" id="A0A165BUM4"/>
<evidence type="ECO:0000313" key="1">
    <source>
        <dbReference type="EMBL" id="KZV81267.1"/>
    </source>
</evidence>
<name>A0A165BUM4_EXIGL</name>
<dbReference type="AlphaFoldDB" id="A0A165BUM4"/>
<evidence type="ECO:0000313" key="2">
    <source>
        <dbReference type="Proteomes" id="UP000077266"/>
    </source>
</evidence>
<gene>
    <name evidence="1" type="ORF">EXIGLDRAFT_779904</name>
</gene>
<dbReference type="EMBL" id="KV426404">
    <property type="protein sequence ID" value="KZV81267.1"/>
    <property type="molecule type" value="Genomic_DNA"/>
</dbReference>
<protein>
    <submittedName>
        <fullName evidence="1">Uncharacterized protein</fullName>
    </submittedName>
</protein>
<dbReference type="Proteomes" id="UP000077266">
    <property type="component" value="Unassembled WGS sequence"/>
</dbReference>
<reference evidence="1 2" key="1">
    <citation type="journal article" date="2016" name="Mol. Biol. Evol.">
        <title>Comparative Genomics of Early-Diverging Mushroom-Forming Fungi Provides Insights into the Origins of Lignocellulose Decay Capabilities.</title>
        <authorList>
            <person name="Nagy L.G."/>
            <person name="Riley R."/>
            <person name="Tritt A."/>
            <person name="Adam C."/>
            <person name="Daum C."/>
            <person name="Floudas D."/>
            <person name="Sun H."/>
            <person name="Yadav J.S."/>
            <person name="Pangilinan J."/>
            <person name="Larsson K.H."/>
            <person name="Matsuura K."/>
            <person name="Barry K."/>
            <person name="Labutti K."/>
            <person name="Kuo R."/>
            <person name="Ohm R.A."/>
            <person name="Bhattacharya S.S."/>
            <person name="Shirouzu T."/>
            <person name="Yoshinaga Y."/>
            <person name="Martin F.M."/>
            <person name="Grigoriev I.V."/>
            <person name="Hibbett D.S."/>
        </authorList>
    </citation>
    <scope>NUCLEOTIDE SEQUENCE [LARGE SCALE GENOMIC DNA]</scope>
    <source>
        <strain evidence="1 2">HHB12029</strain>
    </source>
</reference>
<proteinExistence type="predicted"/>
<organism evidence="1 2">
    <name type="scientific">Exidia glandulosa HHB12029</name>
    <dbReference type="NCBI Taxonomy" id="1314781"/>
    <lineage>
        <taxon>Eukaryota</taxon>
        <taxon>Fungi</taxon>
        <taxon>Dikarya</taxon>
        <taxon>Basidiomycota</taxon>
        <taxon>Agaricomycotina</taxon>
        <taxon>Agaricomycetes</taxon>
        <taxon>Auriculariales</taxon>
        <taxon>Exidiaceae</taxon>
        <taxon>Exidia</taxon>
    </lineage>
</organism>
<accession>A0A165BUM4</accession>
<sequence>MPALRVLVLQGYSHQSYPYAFDVSQSVVEKIALSLNYDDRHGGSRLSCVRVLNLEVVGFDPEAVARATGASVQQMWDSSYSISSDVFFLGDDDGSEFGLALA</sequence>
<keyword evidence="2" id="KW-1185">Reference proteome</keyword>